<feature type="signal peptide" evidence="2">
    <location>
        <begin position="1"/>
        <end position="27"/>
    </location>
</feature>
<proteinExistence type="predicted"/>
<reference evidence="3" key="1">
    <citation type="submission" date="2022-07" db="EMBL/GenBank/DDBJ databases">
        <authorList>
            <person name="Otstavnykh N."/>
            <person name="Isaeva M."/>
            <person name="Bystritskaya E."/>
        </authorList>
    </citation>
    <scope>NUCLEOTIDE SEQUENCE</scope>
    <source>
        <strain evidence="3">KCTC 52189</strain>
    </source>
</reference>
<dbReference type="RefSeq" id="WP_306737589.1">
    <property type="nucleotide sequence ID" value="NZ_JANHAX010000008.1"/>
</dbReference>
<organism evidence="3 4">
    <name type="scientific">Marimonas arenosa</name>
    <dbReference type="NCBI Taxonomy" id="1795305"/>
    <lineage>
        <taxon>Bacteria</taxon>
        <taxon>Pseudomonadati</taxon>
        <taxon>Pseudomonadota</taxon>
        <taxon>Alphaproteobacteria</taxon>
        <taxon>Rhodobacterales</taxon>
        <taxon>Paracoccaceae</taxon>
        <taxon>Marimonas</taxon>
    </lineage>
</organism>
<keyword evidence="2" id="KW-0732">Signal</keyword>
<name>A0AAE3WH42_9RHOB</name>
<evidence type="ECO:0000256" key="1">
    <source>
        <dbReference type="SAM" id="MobiDB-lite"/>
    </source>
</evidence>
<feature type="region of interest" description="Disordered" evidence="1">
    <location>
        <begin position="201"/>
        <end position="226"/>
    </location>
</feature>
<feature type="chain" id="PRO_5042072051" evidence="2">
    <location>
        <begin position="28"/>
        <end position="583"/>
    </location>
</feature>
<keyword evidence="4" id="KW-1185">Reference proteome</keyword>
<evidence type="ECO:0000256" key="2">
    <source>
        <dbReference type="SAM" id="SignalP"/>
    </source>
</evidence>
<comment type="caution">
    <text evidence="3">The sequence shown here is derived from an EMBL/GenBank/DDBJ whole genome shotgun (WGS) entry which is preliminary data.</text>
</comment>
<evidence type="ECO:0000313" key="4">
    <source>
        <dbReference type="Proteomes" id="UP001226762"/>
    </source>
</evidence>
<dbReference type="AlphaFoldDB" id="A0AAE3WH42"/>
<dbReference type="EMBL" id="JANHAX010000008">
    <property type="protein sequence ID" value="MDQ2092280.1"/>
    <property type="molecule type" value="Genomic_DNA"/>
</dbReference>
<sequence length="583" mass="62498">MAVKVKRGIAGLATVFVLLAGATTAQDAETLKRQRAAYEAVQAKSVLDLQPFRDTVSATDAVTGLHVTLVSLNPATDAWFLLQLRDNAEAEARSFHLENPDPAAQNVVLTSSNPPALSITTAAGETTCTPWANSAEALNQARKSGLAYAPICDGRLFLRNRVTGAKTNIEATTDFLRDHVWGGESIVRFVKKNFFKDSELETSETVGTGGQSGAQTGPAPMKGRVPPQEQPVISTLLDVALEGTDPTRMTIGQWYPVAGLEGVFASAFQPRAISPEVFEIPGANRLDNIESNATGYMIAFDLALYDFGYAVGTDHPALGWSGRPPRSIRPRGLPGPDGIDTANPLVTLGMVNPVIASRAVATFAGGFKRHHGAFKFGDMATFNLGHHYGFIEKGVILSKLQPSLSTLFGLTDGTVVMKTWEQADNALLPQIEFARQNGVPLVVTNPETGQPVPGDRVTQWGGGNWSGSAKAELRTLRAGACMAASGDRNYLIYGYFSTATPSAMARTFQAYGCSYAMLLDMNAIELTYLALYVPRGGSIHVAHMVPGMALIEKKTRGGTIIPRFIGFADNRDLFYVTRKGKTP</sequence>
<gene>
    <name evidence="3" type="ORF">NO357_20435</name>
</gene>
<protein>
    <submittedName>
        <fullName evidence="3">Uncharacterized protein</fullName>
    </submittedName>
</protein>
<dbReference type="Proteomes" id="UP001226762">
    <property type="component" value="Unassembled WGS sequence"/>
</dbReference>
<evidence type="ECO:0000313" key="3">
    <source>
        <dbReference type="EMBL" id="MDQ2092280.1"/>
    </source>
</evidence>
<accession>A0AAE3WH42</accession>
<reference evidence="3" key="2">
    <citation type="submission" date="2023-02" db="EMBL/GenBank/DDBJ databases">
        <title>'Rhodoalgimonas zhirmunskyi' gen. nov., isolated from a red alga.</title>
        <authorList>
            <person name="Nedashkovskaya O.I."/>
            <person name="Otstavnykh N.Y."/>
            <person name="Bystritskaya E.P."/>
            <person name="Balabanova L.A."/>
            <person name="Isaeva M.P."/>
        </authorList>
    </citation>
    <scope>NUCLEOTIDE SEQUENCE</scope>
    <source>
        <strain evidence="3">KCTC 52189</strain>
    </source>
</reference>